<gene>
    <name evidence="1" type="ORF">PACLA_8A005757</name>
</gene>
<dbReference type="EMBL" id="CACRXK020008958">
    <property type="protein sequence ID" value="CAB4016068.1"/>
    <property type="molecule type" value="Genomic_DNA"/>
</dbReference>
<name>A0A6S7K487_PARCT</name>
<protein>
    <submittedName>
        <fullName evidence="1">Uncharacterized protein</fullName>
    </submittedName>
</protein>
<proteinExistence type="predicted"/>
<reference evidence="1" key="1">
    <citation type="submission" date="2020-04" db="EMBL/GenBank/DDBJ databases">
        <authorList>
            <person name="Alioto T."/>
            <person name="Alioto T."/>
            <person name="Gomez Garrido J."/>
        </authorList>
    </citation>
    <scope>NUCLEOTIDE SEQUENCE</scope>
    <source>
        <strain evidence="1">A484AB</strain>
    </source>
</reference>
<accession>A0A6S7K487</accession>
<evidence type="ECO:0000313" key="1">
    <source>
        <dbReference type="EMBL" id="CAB4016068.1"/>
    </source>
</evidence>
<keyword evidence="2" id="KW-1185">Reference proteome</keyword>
<organism evidence="1 2">
    <name type="scientific">Paramuricea clavata</name>
    <name type="common">Red gorgonian</name>
    <name type="synonym">Violescent sea-whip</name>
    <dbReference type="NCBI Taxonomy" id="317549"/>
    <lineage>
        <taxon>Eukaryota</taxon>
        <taxon>Metazoa</taxon>
        <taxon>Cnidaria</taxon>
        <taxon>Anthozoa</taxon>
        <taxon>Octocorallia</taxon>
        <taxon>Malacalcyonacea</taxon>
        <taxon>Plexauridae</taxon>
        <taxon>Paramuricea</taxon>
    </lineage>
</organism>
<evidence type="ECO:0000313" key="2">
    <source>
        <dbReference type="Proteomes" id="UP001152795"/>
    </source>
</evidence>
<comment type="caution">
    <text evidence="1">The sequence shown here is derived from an EMBL/GenBank/DDBJ whole genome shotgun (WGS) entry which is preliminary data.</text>
</comment>
<dbReference type="AlphaFoldDB" id="A0A6S7K487"/>
<dbReference type="OrthoDB" id="5985025at2759"/>
<dbReference type="Proteomes" id="UP001152795">
    <property type="component" value="Unassembled WGS sequence"/>
</dbReference>
<sequence length="171" mass="19086">MAAKRPCVVEGNTPGKPTSKRPVEGKSRRSLFNNETQYAEDETKVSFACKTENWTLKETSALVQYICLFWKDAWNNRWPMAKDFWDSCARAVNNVCQSNRTGASCRTRVTKHLSKAFNSLSKAEEALQIDYVGGNNFGRGGIFNTASSTPHHSTMVDEPLSPVFQSSPTVK</sequence>